<evidence type="ECO:0000256" key="5">
    <source>
        <dbReference type="ARBA" id="ARBA00022448"/>
    </source>
</evidence>
<sequence>MFLALEEMKQNKLRYSLILGLLFLISYLVFFLSALAYGLIQENKSAVDKWEANSILLSSDANQSLAASMFDATAIEDVEGSHLALLAQKSTVGWSKENPSQDDKVKISLFGIKTNEFLAPTIAEGHEISASNEVVVDISLAEDGDYQIGDEIKLADTDETLTIVGYTSGSRFSVAPVIYVDFDKFQQIVYGDTLPDGVAYTNAIVSRDSIDSYDLNNLEKLSIADFIENLPGYKAQNLTFAFMIGFLIIISSIVIGIFIYVLTTQKIQIFGLMKIQGLSNFYISKSVLAQTFLLSFVGTFLGFIGTFLSSLLLPSSVPFENNWLFYGVIALAMVFFAVLGAVFSVRSVVKIDPLKMLG</sequence>
<evidence type="ECO:0000256" key="4">
    <source>
        <dbReference type="ARBA" id="ARBA00016962"/>
    </source>
</evidence>
<evidence type="ECO:0000256" key="1">
    <source>
        <dbReference type="ARBA" id="ARBA00004651"/>
    </source>
</evidence>
<keyword evidence="7 11" id="KW-0812">Transmembrane</keyword>
<dbReference type="RefSeq" id="WP_199568338.1">
    <property type="nucleotide sequence ID" value="NZ_JAENBP010000012.1"/>
</dbReference>
<keyword evidence="9 11" id="KW-0472">Membrane</keyword>
<dbReference type="GO" id="GO:0005886">
    <property type="term" value="C:plasma membrane"/>
    <property type="evidence" value="ECO:0007669"/>
    <property type="project" value="UniProtKB-SubCell"/>
</dbReference>
<evidence type="ECO:0000256" key="10">
    <source>
        <dbReference type="ARBA" id="ARBA00024973"/>
    </source>
</evidence>
<evidence type="ECO:0000256" key="6">
    <source>
        <dbReference type="ARBA" id="ARBA00022475"/>
    </source>
</evidence>
<dbReference type="Proteomes" id="UP000644875">
    <property type="component" value="Unassembled WGS sequence"/>
</dbReference>
<comment type="subcellular location">
    <subcellularLocation>
        <location evidence="1">Cell membrane</location>
        <topology evidence="1">Multi-pass membrane protein</topology>
    </subcellularLocation>
</comment>
<dbReference type="PANTHER" id="PTHR43738">
    <property type="entry name" value="ABC TRANSPORTER, MEMBRANE PROTEIN"/>
    <property type="match status" value="1"/>
</dbReference>
<dbReference type="PANTHER" id="PTHR43738:SF1">
    <property type="entry name" value="HEMIN TRANSPORT SYSTEM PERMEASE PROTEIN HRTB-RELATED"/>
    <property type="match status" value="1"/>
</dbReference>
<feature type="transmembrane region" description="Helical" evidence="11">
    <location>
        <begin position="324"/>
        <end position="349"/>
    </location>
</feature>
<evidence type="ECO:0000256" key="11">
    <source>
        <dbReference type="SAM" id="Phobius"/>
    </source>
</evidence>
<evidence type="ECO:0000256" key="3">
    <source>
        <dbReference type="ARBA" id="ARBA00011131"/>
    </source>
</evidence>
<dbReference type="InterPro" id="IPR051125">
    <property type="entry name" value="ABC-4/HrtB_transporter"/>
</dbReference>
<dbReference type="InterPro" id="IPR003838">
    <property type="entry name" value="ABC3_permease_C"/>
</dbReference>
<evidence type="ECO:0000313" key="14">
    <source>
        <dbReference type="Proteomes" id="UP000644875"/>
    </source>
</evidence>
<proteinExistence type="inferred from homology"/>
<keyword evidence="8 11" id="KW-1133">Transmembrane helix</keyword>
<feature type="transmembrane region" description="Helical" evidence="11">
    <location>
        <begin position="282"/>
        <end position="304"/>
    </location>
</feature>
<comment type="subunit">
    <text evidence="3">The complex is composed of two ATP-binding proteins (HrtA), two transmembrane proteins (HrtB) and a solute-binding protein.</text>
</comment>
<feature type="domain" description="ABC3 transporter permease C-terminal" evidence="12">
    <location>
        <begin position="242"/>
        <end position="353"/>
    </location>
</feature>
<dbReference type="AlphaFoldDB" id="A0A934UE28"/>
<dbReference type="EMBL" id="JAENBP010000012">
    <property type="protein sequence ID" value="MBJ8350417.1"/>
    <property type="molecule type" value="Genomic_DNA"/>
</dbReference>
<accession>A0A934UE28</accession>
<dbReference type="Pfam" id="PF02687">
    <property type="entry name" value="FtsX"/>
    <property type="match status" value="1"/>
</dbReference>
<comment type="caution">
    <text evidence="13">The sequence shown here is derived from an EMBL/GenBank/DDBJ whole genome shotgun (WGS) entry which is preliminary data.</text>
</comment>
<comment type="similarity">
    <text evidence="2">Belongs to the ABC-4 integral membrane protein family. HrtB subfamily.</text>
</comment>
<organism evidence="13 14">
    <name type="scientific">Streptococcus zalophi</name>
    <dbReference type="NCBI Taxonomy" id="640031"/>
    <lineage>
        <taxon>Bacteria</taxon>
        <taxon>Bacillati</taxon>
        <taxon>Bacillota</taxon>
        <taxon>Bacilli</taxon>
        <taxon>Lactobacillales</taxon>
        <taxon>Streptococcaceae</taxon>
        <taxon>Streptococcus</taxon>
    </lineage>
</organism>
<protein>
    <recommendedName>
        <fullName evidence="4">Putative hemin transport system permease protein HrtB</fullName>
    </recommendedName>
</protein>
<comment type="function">
    <text evidence="10">Part of the ABC transporter complex hrt involved in hemin import. Responsible for the translocation of the substrate across the membrane.</text>
</comment>
<evidence type="ECO:0000256" key="8">
    <source>
        <dbReference type="ARBA" id="ARBA00022989"/>
    </source>
</evidence>
<evidence type="ECO:0000256" key="2">
    <source>
        <dbReference type="ARBA" id="ARBA00008697"/>
    </source>
</evidence>
<name>A0A934UE28_9STRE</name>
<keyword evidence="6" id="KW-1003">Cell membrane</keyword>
<evidence type="ECO:0000313" key="13">
    <source>
        <dbReference type="EMBL" id="MBJ8350417.1"/>
    </source>
</evidence>
<feature type="transmembrane region" description="Helical" evidence="11">
    <location>
        <begin position="240"/>
        <end position="262"/>
    </location>
</feature>
<evidence type="ECO:0000256" key="7">
    <source>
        <dbReference type="ARBA" id="ARBA00022692"/>
    </source>
</evidence>
<keyword evidence="5" id="KW-0813">Transport</keyword>
<evidence type="ECO:0000259" key="12">
    <source>
        <dbReference type="Pfam" id="PF02687"/>
    </source>
</evidence>
<reference evidence="13 14" key="1">
    <citation type="journal article" date="2021" name="Int. J. Syst. Evol. Microbiol.">
        <title>Streptococcus vicugnae sp. nov., isolated from faeces of alpacas (Vicugna pacos) and cattle (Bos taurus), Streptococcus zalophi sp. nov., and Streptococcus pacificus sp. nov., isolated from respiratory tract of California sea lions (Zalophus californianus).</title>
        <authorList>
            <person name="Volokhov D.V."/>
            <person name="Zagorodnyaya T.A."/>
            <person name="Shen Z."/>
            <person name="Blom J."/>
            <person name="Furtak V.A."/>
            <person name="Eisenberg T."/>
            <person name="Fan P."/>
            <person name="Jeong K.C."/>
            <person name="Gao Y."/>
            <person name="Zhang S."/>
            <person name="Amselle M."/>
        </authorList>
    </citation>
    <scope>NUCLEOTIDE SEQUENCE [LARGE SCALE GENOMIC DNA]</scope>
    <source>
        <strain evidence="14">CSL7508-lung</strain>
    </source>
</reference>
<gene>
    <name evidence="13" type="ORF">JHK64_07245</name>
</gene>
<evidence type="ECO:0000256" key="9">
    <source>
        <dbReference type="ARBA" id="ARBA00023136"/>
    </source>
</evidence>
<keyword evidence="14" id="KW-1185">Reference proteome</keyword>